<dbReference type="EMBL" id="QTSX02004277">
    <property type="protein sequence ID" value="KAJ9066792.1"/>
    <property type="molecule type" value="Genomic_DNA"/>
</dbReference>
<evidence type="ECO:0000313" key="1">
    <source>
        <dbReference type="EMBL" id="KAJ9066792.1"/>
    </source>
</evidence>
<dbReference type="Proteomes" id="UP001165960">
    <property type="component" value="Unassembled WGS sequence"/>
</dbReference>
<dbReference type="EC" id="3.4.17.21" evidence="1"/>
<evidence type="ECO:0000313" key="2">
    <source>
        <dbReference type="Proteomes" id="UP001165960"/>
    </source>
</evidence>
<keyword evidence="1" id="KW-0378">Hydrolase</keyword>
<keyword evidence="1" id="KW-0645">Protease</keyword>
<accession>A0ACC2SWY9</accession>
<keyword evidence="1" id="KW-0121">Carboxypeptidase</keyword>
<proteinExistence type="predicted"/>
<comment type="caution">
    <text evidence="1">The sequence shown here is derived from an EMBL/GenBank/DDBJ whole genome shotgun (WGS) entry which is preliminary data.</text>
</comment>
<name>A0ACC2SWY9_9FUNG</name>
<organism evidence="1 2">
    <name type="scientific">Entomophthora muscae</name>
    <dbReference type="NCBI Taxonomy" id="34485"/>
    <lineage>
        <taxon>Eukaryota</taxon>
        <taxon>Fungi</taxon>
        <taxon>Fungi incertae sedis</taxon>
        <taxon>Zoopagomycota</taxon>
        <taxon>Entomophthoromycotina</taxon>
        <taxon>Entomophthoromycetes</taxon>
        <taxon>Entomophthorales</taxon>
        <taxon>Entomophthoraceae</taxon>
        <taxon>Entomophthora</taxon>
    </lineage>
</organism>
<reference evidence="1" key="1">
    <citation type="submission" date="2022-04" db="EMBL/GenBank/DDBJ databases">
        <title>Genome of the entomopathogenic fungus Entomophthora muscae.</title>
        <authorList>
            <person name="Elya C."/>
            <person name="Lovett B.R."/>
            <person name="Lee E."/>
            <person name="Macias A.M."/>
            <person name="Hajek A.E."/>
            <person name="De Bivort B.L."/>
            <person name="Kasson M.T."/>
            <person name="De Fine Licht H.H."/>
            <person name="Stajich J.E."/>
        </authorList>
    </citation>
    <scope>NUCLEOTIDE SEQUENCE</scope>
    <source>
        <strain evidence="1">Berkeley</strain>
    </source>
</reference>
<gene>
    <name evidence="1" type="primary">VPS70_1</name>
    <name evidence="1" type="ORF">DSO57_1006082</name>
</gene>
<sequence length="779" mass="86606">MPSSSRSRDIAATPLLSSQSRIYSESPSGSRSGAPLLSFSELNAEEPLLSWNRFRDSFSRQKSTSFIISSAIVALIVLGSVVVILFLGLGRIFGLFGNGPNRLYSDPLHAFETVPKVYSLEANLQYLTKQQHIAGKSKGLAEWMETKFKSFGLETETKVYYPYLNYPNERKVAIYEPNELAFEAKLREDVIPEDSTSWKQDSTPTFHGLSANGEVKAEIVYANYGTEEDFATLKRHNVSVHGKIVLARYGKVFRGLKVRSAEKRGAVGVLIYSDPADDGFVKGKVYPEGPFRPGSGVQRGTVQFLSIYPGDPLTPGYAATKDAERIKLEDAESLPKIPSLPLSYDDTAPLLRALAGEGVKAKRLGPEWEGGIDIDYWTGPSEAKVHMINRVQGEITPIYNVIATIPGEEEPDREVIIGNHRDAWVFGAVDPSSGTAALLEIAHVLGVLKSRGWRPRRTLKLCSWDAEEYGLIGSTEYVEDNEKELSSKTIAYLNVDMFEGGLMRASGSPLLQDVFEKFAKNISDPSTANRTLYDNWAILSKGQRLTPLGSGSDYTPFFQHLGIASLDLSFKKYSGIYHSNYDSFLYMKKFGDPGFAYHLAMTQLWGKIAVELVDSTVLPFNATRYGYELEHYAKQIQASLQAKSSKRKVSFSEVLASAKEVTRAANALHSQAEVLEKTLKFNSHKSRKSCPKDSKECREALKSINDRLAFLERGLIDPYGIASRPWYKHILYAPGLWEGYGAQIFPSFQEALDSHDWKDAINIATSYSQLLNRTALSLN</sequence>
<protein>
    <submittedName>
        <fullName evidence="1">Vacuolar protein sorting-associated protein 70</fullName>
        <ecNumber evidence="1">3.4.17.21</ecNumber>
    </submittedName>
</protein>
<keyword evidence="2" id="KW-1185">Reference proteome</keyword>